<dbReference type="SMART" id="SM00382">
    <property type="entry name" value="AAA"/>
    <property type="match status" value="1"/>
</dbReference>
<sequence length="587" mass="65738">MKVKNSFRSYLIFVKPYWKLIALTIVIGIIKFTIPLILPLLMKYVVDDLLLSTLTIEQKVDKLVVVMISALALFIIVRAPIEYLRQYYAQLTTSRILYDLRNRLYAHIQKLSLKYYHNHKSGEIISRMINDAEQTKNIVETGLMNVWLDMITLFIALGFMFSMDAELTLVAIIVLPFYALSVKLLYKRLKAFSKSRSQALADMQSYLVERVNGIAVTKSFALEEVEAKRFDGRNLSFLERALALTRWNARTNAIINTLTDLAPLFVLFYGGYQVIHGNLTLGAFLAFFAYLERLYGPLRRLVNSSTVLTQASASLDRVMELLQEPYDLVDAPDAKPIGQVKGSIAFDQVSFKYDKSEDWVLRDIQLTIAPGETVAFVGMSGGGKSSLISLVPRFYDVQKGTIRLDGVDISSVTLKSLRSQIGMVLQDNILFSGSVRDNILFGNPDAGEDKLIQAAQAANAHDFIMSLPKGYDTEIGERGVKLSGGQKQRVAIARVFLKNPRILVLDEATSALDLESEHLIQESLLTLAKDRTTLIVAHRLSTITHADQIVLIENGEIKEKGTHEALMKLDGAYAKLFNVQHLSSPVS</sequence>
<evidence type="ECO:0000256" key="2">
    <source>
        <dbReference type="ARBA" id="ARBA00005417"/>
    </source>
</evidence>
<dbReference type="GO" id="GO:0015421">
    <property type="term" value="F:ABC-type oligopeptide transporter activity"/>
    <property type="evidence" value="ECO:0007669"/>
    <property type="project" value="TreeGrafter"/>
</dbReference>
<reference evidence="11" key="1">
    <citation type="submission" date="2023-03" db="EMBL/GenBank/DDBJ databases">
        <title>Andean soil-derived lignocellulolytic bacterial consortium as a source of novel taxa and putative plastic-active enzymes.</title>
        <authorList>
            <person name="Diaz-Garcia L."/>
            <person name="Chuvochina M."/>
            <person name="Feuerriegel G."/>
            <person name="Bunk B."/>
            <person name="Sproer C."/>
            <person name="Streit W.R."/>
            <person name="Rodriguez L.M."/>
            <person name="Overmann J."/>
            <person name="Jimenez D.J."/>
        </authorList>
    </citation>
    <scope>NUCLEOTIDE SEQUENCE</scope>
    <source>
        <strain evidence="11">MAG 2441</strain>
    </source>
</reference>
<keyword evidence="4" id="KW-0547">Nucleotide-binding</keyword>
<dbReference type="PANTHER" id="PTHR43394:SF1">
    <property type="entry name" value="ATP-BINDING CASSETTE SUB-FAMILY B MEMBER 10, MITOCHONDRIAL"/>
    <property type="match status" value="1"/>
</dbReference>
<dbReference type="EMBL" id="CP119317">
    <property type="protein sequence ID" value="WEK55888.1"/>
    <property type="molecule type" value="Genomic_DNA"/>
</dbReference>
<dbReference type="Gene3D" id="3.40.50.300">
    <property type="entry name" value="P-loop containing nucleotide triphosphate hydrolases"/>
    <property type="match status" value="1"/>
</dbReference>
<evidence type="ECO:0000256" key="5">
    <source>
        <dbReference type="ARBA" id="ARBA00022840"/>
    </source>
</evidence>
<feature type="domain" description="ABC transmembrane type-1" evidence="10">
    <location>
        <begin position="22"/>
        <end position="310"/>
    </location>
</feature>
<evidence type="ECO:0000256" key="3">
    <source>
        <dbReference type="ARBA" id="ARBA00022692"/>
    </source>
</evidence>
<dbReference type="Pfam" id="PF00664">
    <property type="entry name" value="ABC_membrane"/>
    <property type="match status" value="1"/>
</dbReference>
<evidence type="ECO:0000256" key="4">
    <source>
        <dbReference type="ARBA" id="ARBA00022741"/>
    </source>
</evidence>
<evidence type="ECO:0000313" key="12">
    <source>
        <dbReference type="Proteomes" id="UP001178662"/>
    </source>
</evidence>
<accession>A0AA95EYL5</accession>
<keyword evidence="6 8" id="KW-1133">Transmembrane helix</keyword>
<keyword evidence="3 8" id="KW-0812">Transmembrane</keyword>
<comment type="similarity">
    <text evidence="2">Belongs to the ABC transporter superfamily.</text>
</comment>
<dbReference type="InterPro" id="IPR017871">
    <property type="entry name" value="ABC_transporter-like_CS"/>
</dbReference>
<dbReference type="Proteomes" id="UP001178662">
    <property type="component" value="Chromosome"/>
</dbReference>
<dbReference type="GO" id="GO:0005886">
    <property type="term" value="C:plasma membrane"/>
    <property type="evidence" value="ECO:0007669"/>
    <property type="project" value="UniProtKB-SubCell"/>
</dbReference>
<evidence type="ECO:0000256" key="1">
    <source>
        <dbReference type="ARBA" id="ARBA00004651"/>
    </source>
</evidence>
<gene>
    <name evidence="11" type="ORF">P0Y55_07540</name>
</gene>
<dbReference type="AlphaFoldDB" id="A0AA95EYL5"/>
<evidence type="ECO:0000259" key="10">
    <source>
        <dbReference type="PROSITE" id="PS50929"/>
    </source>
</evidence>
<dbReference type="InterPro" id="IPR036640">
    <property type="entry name" value="ABC1_TM_sf"/>
</dbReference>
<dbReference type="PANTHER" id="PTHR43394">
    <property type="entry name" value="ATP-DEPENDENT PERMEASE MDL1, MITOCHONDRIAL"/>
    <property type="match status" value="1"/>
</dbReference>
<keyword evidence="12" id="KW-1185">Reference proteome</keyword>
<proteinExistence type="inferred from homology"/>
<comment type="subcellular location">
    <subcellularLocation>
        <location evidence="1">Cell membrane</location>
        <topology evidence="1">Multi-pass membrane protein</topology>
    </subcellularLocation>
</comment>
<evidence type="ECO:0000256" key="8">
    <source>
        <dbReference type="SAM" id="Phobius"/>
    </source>
</evidence>
<name>A0AA95EYL5_9BACL</name>
<feature type="transmembrane region" description="Helical" evidence="8">
    <location>
        <begin position="167"/>
        <end position="186"/>
    </location>
</feature>
<evidence type="ECO:0000259" key="9">
    <source>
        <dbReference type="PROSITE" id="PS50893"/>
    </source>
</evidence>
<dbReference type="PROSITE" id="PS50893">
    <property type="entry name" value="ABC_TRANSPORTER_2"/>
    <property type="match status" value="1"/>
</dbReference>
<dbReference type="InterPro" id="IPR039421">
    <property type="entry name" value="Type_1_exporter"/>
</dbReference>
<dbReference type="PROSITE" id="PS00211">
    <property type="entry name" value="ABC_TRANSPORTER_1"/>
    <property type="match status" value="1"/>
</dbReference>
<feature type="transmembrane region" description="Helical" evidence="8">
    <location>
        <begin position="62"/>
        <end position="81"/>
    </location>
</feature>
<feature type="transmembrane region" description="Helical" evidence="8">
    <location>
        <begin position="143"/>
        <end position="161"/>
    </location>
</feature>
<dbReference type="FunFam" id="3.40.50.300:FF:000218">
    <property type="entry name" value="Multidrug ABC transporter ATP-binding protein"/>
    <property type="match status" value="1"/>
</dbReference>
<dbReference type="InterPro" id="IPR003439">
    <property type="entry name" value="ABC_transporter-like_ATP-bd"/>
</dbReference>
<dbReference type="PROSITE" id="PS50929">
    <property type="entry name" value="ABC_TM1F"/>
    <property type="match status" value="1"/>
</dbReference>
<dbReference type="SUPFAM" id="SSF52540">
    <property type="entry name" value="P-loop containing nucleoside triphosphate hydrolases"/>
    <property type="match status" value="1"/>
</dbReference>
<dbReference type="SUPFAM" id="SSF90123">
    <property type="entry name" value="ABC transporter transmembrane region"/>
    <property type="match status" value="1"/>
</dbReference>
<dbReference type="Gene3D" id="1.20.1560.10">
    <property type="entry name" value="ABC transporter type 1, transmembrane domain"/>
    <property type="match status" value="1"/>
</dbReference>
<dbReference type="GO" id="GO:0016887">
    <property type="term" value="F:ATP hydrolysis activity"/>
    <property type="evidence" value="ECO:0007669"/>
    <property type="project" value="InterPro"/>
</dbReference>
<feature type="domain" description="ABC transporter" evidence="9">
    <location>
        <begin position="344"/>
        <end position="579"/>
    </location>
</feature>
<dbReference type="InterPro" id="IPR011527">
    <property type="entry name" value="ABC1_TM_dom"/>
</dbReference>
<dbReference type="InterPro" id="IPR003593">
    <property type="entry name" value="AAA+_ATPase"/>
</dbReference>
<keyword evidence="5 11" id="KW-0067">ATP-binding</keyword>
<dbReference type="Pfam" id="PF00005">
    <property type="entry name" value="ABC_tran"/>
    <property type="match status" value="1"/>
</dbReference>
<feature type="transmembrane region" description="Helical" evidence="8">
    <location>
        <begin position="253"/>
        <end position="269"/>
    </location>
</feature>
<organism evidence="11 12">
    <name type="scientific">Candidatus Cohnella colombiensis</name>
    <dbReference type="NCBI Taxonomy" id="3121368"/>
    <lineage>
        <taxon>Bacteria</taxon>
        <taxon>Bacillati</taxon>
        <taxon>Bacillota</taxon>
        <taxon>Bacilli</taxon>
        <taxon>Bacillales</taxon>
        <taxon>Paenibacillaceae</taxon>
        <taxon>Cohnella</taxon>
    </lineage>
</organism>
<evidence type="ECO:0000256" key="7">
    <source>
        <dbReference type="ARBA" id="ARBA00023136"/>
    </source>
</evidence>
<dbReference type="InterPro" id="IPR027417">
    <property type="entry name" value="P-loop_NTPase"/>
</dbReference>
<protein>
    <submittedName>
        <fullName evidence="11">ABC transporter ATP-binding protein</fullName>
    </submittedName>
</protein>
<evidence type="ECO:0000313" key="11">
    <source>
        <dbReference type="EMBL" id="WEK55888.1"/>
    </source>
</evidence>
<evidence type="ECO:0000256" key="6">
    <source>
        <dbReference type="ARBA" id="ARBA00022989"/>
    </source>
</evidence>
<keyword evidence="7 8" id="KW-0472">Membrane</keyword>
<dbReference type="GO" id="GO:0005524">
    <property type="term" value="F:ATP binding"/>
    <property type="evidence" value="ECO:0007669"/>
    <property type="project" value="UniProtKB-KW"/>
</dbReference>
<feature type="transmembrane region" description="Helical" evidence="8">
    <location>
        <begin position="20"/>
        <end position="42"/>
    </location>
</feature>